<name>A0A8D2HJD7_UROPR</name>
<proteinExistence type="predicted"/>
<organism evidence="1 2">
    <name type="scientific">Urocitellus parryii</name>
    <name type="common">Arctic ground squirrel</name>
    <name type="synonym">Spermophilus parryii</name>
    <dbReference type="NCBI Taxonomy" id="9999"/>
    <lineage>
        <taxon>Eukaryota</taxon>
        <taxon>Metazoa</taxon>
        <taxon>Chordata</taxon>
        <taxon>Craniata</taxon>
        <taxon>Vertebrata</taxon>
        <taxon>Euteleostomi</taxon>
        <taxon>Mammalia</taxon>
        <taxon>Eutheria</taxon>
        <taxon>Euarchontoglires</taxon>
        <taxon>Glires</taxon>
        <taxon>Rodentia</taxon>
        <taxon>Sciuromorpha</taxon>
        <taxon>Sciuridae</taxon>
        <taxon>Xerinae</taxon>
        <taxon>Marmotini</taxon>
        <taxon>Urocitellus</taxon>
    </lineage>
</organism>
<dbReference type="PANTHER" id="PTHR28588">
    <property type="entry name" value="HAUS AUGMIN-LIKE COMPLEX SUBUNIT 5"/>
    <property type="match status" value="1"/>
</dbReference>
<dbReference type="AlphaFoldDB" id="A0A8D2HJD7"/>
<dbReference type="GO" id="GO:0070652">
    <property type="term" value="C:HAUS complex"/>
    <property type="evidence" value="ECO:0007669"/>
    <property type="project" value="InterPro"/>
</dbReference>
<dbReference type="InterPro" id="IPR029131">
    <property type="entry name" value="HAUS5"/>
</dbReference>
<dbReference type="Pfam" id="PF14817">
    <property type="entry name" value="HAUS5"/>
    <property type="match status" value="1"/>
</dbReference>
<reference evidence="1" key="2">
    <citation type="submission" date="2025-09" db="UniProtKB">
        <authorList>
            <consortium name="Ensembl"/>
        </authorList>
    </citation>
    <scope>IDENTIFICATION</scope>
</reference>
<keyword evidence="2" id="KW-1185">Reference proteome</keyword>
<evidence type="ECO:0000313" key="1">
    <source>
        <dbReference type="Ensembl" id="ENSUPAP00010014397.1"/>
    </source>
</evidence>
<dbReference type="GeneTree" id="ENSGT01140000284049"/>
<accession>A0A8D2HJD7</accession>
<protein>
    <submittedName>
        <fullName evidence="1">Uncharacterized protein</fullName>
    </submittedName>
</protein>
<dbReference type="PANTHER" id="PTHR28588:SF1">
    <property type="entry name" value="HAUS AUGMIN-LIKE COMPLEX SUBUNIT 5"/>
    <property type="match status" value="1"/>
</dbReference>
<sequence length="126" mass="14248">VKLVQEARELHCGAAKRCGCPWHPRAPESTVQRLCLGQGADIWAYILQHVHSQSVKKIRGNLLYGHQDSPEGKIPCYKIPFHPRKNLYILCSRPCLVLDMLGWGRGWGAGISWCNSTVECLSHQTW</sequence>
<dbReference type="GO" id="GO:0005813">
    <property type="term" value="C:centrosome"/>
    <property type="evidence" value="ECO:0007669"/>
    <property type="project" value="TreeGrafter"/>
</dbReference>
<reference evidence="1" key="1">
    <citation type="submission" date="2025-08" db="UniProtKB">
        <authorList>
            <consortium name="Ensembl"/>
        </authorList>
    </citation>
    <scope>IDENTIFICATION</scope>
</reference>
<dbReference type="Proteomes" id="UP000694417">
    <property type="component" value="Unplaced"/>
</dbReference>
<dbReference type="GO" id="GO:0007098">
    <property type="term" value="P:centrosome cycle"/>
    <property type="evidence" value="ECO:0007669"/>
    <property type="project" value="TreeGrafter"/>
</dbReference>
<dbReference type="GO" id="GO:0051225">
    <property type="term" value="P:spindle assembly"/>
    <property type="evidence" value="ECO:0007669"/>
    <property type="project" value="InterPro"/>
</dbReference>
<dbReference type="Ensembl" id="ENSUPAT00010016454.1">
    <property type="protein sequence ID" value="ENSUPAP00010014397.1"/>
    <property type="gene ID" value="ENSUPAG00010011553.1"/>
</dbReference>
<evidence type="ECO:0000313" key="2">
    <source>
        <dbReference type="Proteomes" id="UP000694417"/>
    </source>
</evidence>